<name>A0AAU6T5D9_9GAMM</name>
<feature type="transmembrane region" description="Helical" evidence="1">
    <location>
        <begin position="46"/>
        <end position="66"/>
    </location>
</feature>
<keyword evidence="1" id="KW-0812">Transmembrane</keyword>
<dbReference type="EMBL" id="CP095328">
    <property type="protein sequence ID" value="XAG40275.1"/>
    <property type="molecule type" value="Genomic_DNA"/>
</dbReference>
<dbReference type="Pfam" id="PF00805">
    <property type="entry name" value="Pentapeptide"/>
    <property type="match status" value="2"/>
</dbReference>
<proteinExistence type="predicted"/>
<dbReference type="Gene3D" id="2.160.20.80">
    <property type="entry name" value="E3 ubiquitin-protein ligase SopA"/>
    <property type="match status" value="1"/>
</dbReference>
<feature type="transmembrane region" description="Helical" evidence="1">
    <location>
        <begin position="12"/>
        <end position="34"/>
    </location>
</feature>
<gene>
    <name evidence="2" type="ORF">MRK42_14870</name>
</gene>
<sequence length="287" mass="32613">MFKRAFHEATKTEIRIAISVLIIATFVIICISHTHYSKPDFLEGILVESHGMLLDILVIGVFILWLNSHRLKTDRIERFLEEIDDFREWESQEASQRISGNIKRLNLSGVTKITLSRCYLRAADLRSVNLSHSPMHRVDLGKSRLRHARLDYVDLDTAFLGMCDLRATSFISANLERVRFFFARANGAIFTKANLRKADMKHGQFRNADFKECNFSEAKLTGADMAGADFRGATNLSIEELLKTKSLGYALFDVSIEKEILEKAPDLLRHYKPPVTSYAQQGTPANS</sequence>
<dbReference type="InterPro" id="IPR051082">
    <property type="entry name" value="Pentapeptide-BTB/POZ_domain"/>
</dbReference>
<dbReference type="RefSeq" id="WP_338610775.1">
    <property type="nucleotide sequence ID" value="NZ_CP095328.1"/>
</dbReference>
<dbReference type="InterPro" id="IPR001646">
    <property type="entry name" value="5peptide_repeat"/>
</dbReference>
<evidence type="ECO:0000256" key="1">
    <source>
        <dbReference type="SAM" id="Phobius"/>
    </source>
</evidence>
<evidence type="ECO:0000313" key="2">
    <source>
        <dbReference type="EMBL" id="XAG40275.1"/>
    </source>
</evidence>
<dbReference type="AlphaFoldDB" id="A0AAU6T5D9"/>
<keyword evidence="1" id="KW-0472">Membrane</keyword>
<reference evidence="2" key="1">
    <citation type="submission" date="2022-03" db="EMBL/GenBank/DDBJ databases">
        <title>Sea Food Isolates.</title>
        <authorList>
            <person name="Li C."/>
        </authorList>
    </citation>
    <scope>NUCLEOTIDE SEQUENCE</scope>
    <source>
        <strain evidence="2">19NY04SH05-1</strain>
    </source>
</reference>
<protein>
    <submittedName>
        <fullName evidence="2">Pentapeptide repeat-containing protein</fullName>
    </submittedName>
</protein>
<dbReference type="SUPFAM" id="SSF141571">
    <property type="entry name" value="Pentapeptide repeat-like"/>
    <property type="match status" value="1"/>
</dbReference>
<keyword evidence="1" id="KW-1133">Transmembrane helix</keyword>
<accession>A0AAU6T5D9</accession>
<dbReference type="PANTHER" id="PTHR14136:SF17">
    <property type="entry name" value="BTB_POZ DOMAIN-CONTAINING PROTEIN KCTD9"/>
    <property type="match status" value="1"/>
</dbReference>
<organism evidence="2">
    <name type="scientific">Aeromonas sp. 19NY04SH05-1</name>
    <dbReference type="NCBI Taxonomy" id="2920537"/>
    <lineage>
        <taxon>Bacteria</taxon>
        <taxon>Pseudomonadati</taxon>
        <taxon>Pseudomonadota</taxon>
        <taxon>Gammaproteobacteria</taxon>
        <taxon>Aeromonadales</taxon>
        <taxon>Aeromonadaceae</taxon>
        <taxon>Aeromonas</taxon>
    </lineage>
</organism>
<dbReference type="PANTHER" id="PTHR14136">
    <property type="entry name" value="BTB_POZ DOMAIN-CONTAINING PROTEIN KCTD9"/>
    <property type="match status" value="1"/>
</dbReference>